<evidence type="ECO:0000313" key="3">
    <source>
        <dbReference type="Proteomes" id="UP000034774"/>
    </source>
</evidence>
<dbReference type="PANTHER" id="PTHR40278">
    <property type="entry name" value="DNA UTILIZATION PROTEIN HOFN"/>
    <property type="match status" value="1"/>
</dbReference>
<keyword evidence="1" id="KW-0472">Membrane</keyword>
<accession>A0A0G0P209</accession>
<dbReference type="EMBL" id="LBVU01000003">
    <property type="protein sequence ID" value="KKQ92114.1"/>
    <property type="molecule type" value="Genomic_DNA"/>
</dbReference>
<dbReference type="PANTHER" id="PTHR40278:SF1">
    <property type="entry name" value="DNA UTILIZATION PROTEIN HOFN"/>
    <property type="match status" value="1"/>
</dbReference>
<dbReference type="InterPro" id="IPR007813">
    <property type="entry name" value="PilN"/>
</dbReference>
<dbReference type="InterPro" id="IPR052534">
    <property type="entry name" value="Extracell_DNA_Util/SecSys_Comp"/>
</dbReference>
<organism evidence="2 3">
    <name type="scientific">Candidatus Woesebacteria bacterium GW2011_GWB1_39_10</name>
    <dbReference type="NCBI Taxonomy" id="1618572"/>
    <lineage>
        <taxon>Bacteria</taxon>
        <taxon>Candidatus Woeseibacteriota</taxon>
    </lineage>
</organism>
<reference evidence="2 3" key="1">
    <citation type="journal article" date="2015" name="Nature">
        <title>rRNA introns, odd ribosomes, and small enigmatic genomes across a large radiation of phyla.</title>
        <authorList>
            <person name="Brown C.T."/>
            <person name="Hug L.A."/>
            <person name="Thomas B.C."/>
            <person name="Sharon I."/>
            <person name="Castelle C.J."/>
            <person name="Singh A."/>
            <person name="Wilkins M.J."/>
            <person name="Williams K.H."/>
            <person name="Banfield J.F."/>
        </authorList>
    </citation>
    <scope>NUCLEOTIDE SEQUENCE [LARGE SCALE GENOMIC DNA]</scope>
</reference>
<dbReference type="STRING" id="1618572.UT17_C0003G0137"/>
<dbReference type="Pfam" id="PF05137">
    <property type="entry name" value="PilN"/>
    <property type="match status" value="1"/>
</dbReference>
<name>A0A0G0P209_9BACT</name>
<proteinExistence type="predicted"/>
<gene>
    <name evidence="2" type="ORF">UT17_C0003G0137</name>
</gene>
<dbReference type="Proteomes" id="UP000034774">
    <property type="component" value="Unassembled WGS sequence"/>
</dbReference>
<sequence>MPKNKSINLLPQEEFEASTIGRVLKWATGTFRIIVIITEMVVMAAFLSRFWLDAQNSDLTDSIKIRSAQISAQGDLEKRFREIQTKLDIFKALALIPKPGDRVENVTSKTPTDVILSSMAVQENSMSIKGTASNELAIAQFASNLKNEPSFKKVELNSINSSEDNSGSTIFMIKVSY</sequence>
<dbReference type="AlphaFoldDB" id="A0A0G0P209"/>
<protein>
    <submittedName>
        <fullName evidence="2">Fimbrial assembly family protein</fullName>
    </submittedName>
</protein>
<evidence type="ECO:0000313" key="2">
    <source>
        <dbReference type="EMBL" id="KKQ92114.1"/>
    </source>
</evidence>
<feature type="transmembrane region" description="Helical" evidence="1">
    <location>
        <begin position="31"/>
        <end position="52"/>
    </location>
</feature>
<keyword evidence="1" id="KW-1133">Transmembrane helix</keyword>
<comment type="caution">
    <text evidence="2">The sequence shown here is derived from an EMBL/GenBank/DDBJ whole genome shotgun (WGS) entry which is preliminary data.</text>
</comment>
<keyword evidence="1" id="KW-0812">Transmembrane</keyword>
<evidence type="ECO:0000256" key="1">
    <source>
        <dbReference type="SAM" id="Phobius"/>
    </source>
</evidence>